<evidence type="ECO:0000256" key="6">
    <source>
        <dbReference type="ARBA" id="ARBA00022786"/>
    </source>
</evidence>
<dbReference type="PANTHER" id="PTHR22937:SF136">
    <property type="entry name" value="RING-TYPE E3 UBIQUITIN TRANSFERASE"/>
    <property type="match status" value="1"/>
</dbReference>
<evidence type="ECO:0000256" key="3">
    <source>
        <dbReference type="ARBA" id="ARBA00022679"/>
    </source>
</evidence>
<reference evidence="11 12" key="1">
    <citation type="journal article" date="2021" name="Nat. Commun.">
        <title>Incipient diploidization of the medicinal plant Perilla within 10,000 years.</title>
        <authorList>
            <person name="Zhang Y."/>
            <person name="Shen Q."/>
            <person name="Leng L."/>
            <person name="Zhang D."/>
            <person name="Chen S."/>
            <person name="Shi Y."/>
            <person name="Ning Z."/>
            <person name="Chen S."/>
        </authorList>
    </citation>
    <scope>NUCLEOTIDE SEQUENCE [LARGE SCALE GENOMIC DNA]</scope>
    <source>
        <strain evidence="12">cv. PC099</strain>
    </source>
</reference>
<feature type="compositionally biased region" description="Low complexity" evidence="9">
    <location>
        <begin position="289"/>
        <end position="308"/>
    </location>
</feature>
<gene>
    <name evidence="11" type="ORF">C2S53_011246</name>
</gene>
<evidence type="ECO:0000256" key="9">
    <source>
        <dbReference type="SAM" id="MobiDB-lite"/>
    </source>
</evidence>
<keyword evidence="12" id="KW-1185">Reference proteome</keyword>
<accession>A0AAD4JM57</accession>
<evidence type="ECO:0000256" key="8">
    <source>
        <dbReference type="PROSITE-ProRule" id="PRU00175"/>
    </source>
</evidence>
<dbReference type="PROSITE" id="PS50089">
    <property type="entry name" value="ZF_RING_2"/>
    <property type="match status" value="1"/>
</dbReference>
<dbReference type="PANTHER" id="PTHR22937">
    <property type="entry name" value="E3 UBIQUITIN-PROTEIN LIGASE RNF165"/>
    <property type="match status" value="1"/>
</dbReference>
<dbReference type="SUPFAM" id="SSF57850">
    <property type="entry name" value="RING/U-box"/>
    <property type="match status" value="1"/>
</dbReference>
<comment type="catalytic activity">
    <reaction evidence="1">
        <text>S-ubiquitinyl-[E2 ubiquitin-conjugating enzyme]-L-cysteine + [acceptor protein]-L-lysine = [E2 ubiquitin-conjugating enzyme]-L-cysteine + N(6)-ubiquitinyl-[acceptor protein]-L-lysine.</text>
        <dbReference type="EC" id="2.3.2.27"/>
    </reaction>
</comment>
<evidence type="ECO:0000256" key="2">
    <source>
        <dbReference type="ARBA" id="ARBA00012483"/>
    </source>
</evidence>
<evidence type="ECO:0000256" key="4">
    <source>
        <dbReference type="ARBA" id="ARBA00022723"/>
    </source>
</evidence>
<keyword evidence="3" id="KW-0808">Transferase</keyword>
<feature type="domain" description="RING-type" evidence="10">
    <location>
        <begin position="519"/>
        <end position="561"/>
    </location>
</feature>
<dbReference type="EMBL" id="SDAM02000020">
    <property type="protein sequence ID" value="KAH6836386.1"/>
    <property type="molecule type" value="Genomic_DNA"/>
</dbReference>
<protein>
    <recommendedName>
        <fullName evidence="2">RING-type E3 ubiquitin transferase</fullName>
        <ecNumber evidence="2">2.3.2.27</ecNumber>
    </recommendedName>
</protein>
<feature type="compositionally biased region" description="Polar residues" evidence="9">
    <location>
        <begin position="309"/>
        <end position="318"/>
    </location>
</feature>
<dbReference type="EC" id="2.3.2.27" evidence="2"/>
<evidence type="ECO:0000256" key="7">
    <source>
        <dbReference type="ARBA" id="ARBA00022833"/>
    </source>
</evidence>
<keyword evidence="7" id="KW-0862">Zinc</keyword>
<organism evidence="11 12">
    <name type="scientific">Perilla frutescens var. hirtella</name>
    <name type="common">Perilla citriodora</name>
    <name type="synonym">Perilla setoyensis</name>
    <dbReference type="NCBI Taxonomy" id="608512"/>
    <lineage>
        <taxon>Eukaryota</taxon>
        <taxon>Viridiplantae</taxon>
        <taxon>Streptophyta</taxon>
        <taxon>Embryophyta</taxon>
        <taxon>Tracheophyta</taxon>
        <taxon>Spermatophyta</taxon>
        <taxon>Magnoliopsida</taxon>
        <taxon>eudicotyledons</taxon>
        <taxon>Gunneridae</taxon>
        <taxon>Pentapetalae</taxon>
        <taxon>asterids</taxon>
        <taxon>lamiids</taxon>
        <taxon>Lamiales</taxon>
        <taxon>Lamiaceae</taxon>
        <taxon>Nepetoideae</taxon>
        <taxon>Elsholtzieae</taxon>
        <taxon>Perilla</taxon>
    </lineage>
</organism>
<dbReference type="Gene3D" id="3.30.40.10">
    <property type="entry name" value="Zinc/RING finger domain, C3HC4 (zinc finger)"/>
    <property type="match status" value="1"/>
</dbReference>
<evidence type="ECO:0000313" key="11">
    <source>
        <dbReference type="EMBL" id="KAH6836386.1"/>
    </source>
</evidence>
<feature type="compositionally biased region" description="Polar residues" evidence="9">
    <location>
        <begin position="362"/>
        <end position="373"/>
    </location>
</feature>
<dbReference type="InterPro" id="IPR045191">
    <property type="entry name" value="MBR1/2-like"/>
</dbReference>
<proteinExistence type="predicted"/>
<name>A0AAD4JM57_PERFH</name>
<dbReference type="InterPro" id="IPR001841">
    <property type="entry name" value="Znf_RING"/>
</dbReference>
<dbReference type="SMART" id="SM00184">
    <property type="entry name" value="RING"/>
    <property type="match status" value="1"/>
</dbReference>
<evidence type="ECO:0000313" key="12">
    <source>
        <dbReference type="Proteomes" id="UP001190926"/>
    </source>
</evidence>
<evidence type="ECO:0000256" key="5">
    <source>
        <dbReference type="ARBA" id="ARBA00022771"/>
    </source>
</evidence>
<feature type="compositionally biased region" description="Low complexity" evidence="9">
    <location>
        <begin position="129"/>
        <end position="141"/>
    </location>
</feature>
<feature type="compositionally biased region" description="Low complexity" evidence="9">
    <location>
        <begin position="379"/>
        <end position="389"/>
    </location>
</feature>
<feature type="compositionally biased region" description="Low complexity" evidence="9">
    <location>
        <begin position="202"/>
        <end position="216"/>
    </location>
</feature>
<dbReference type="Proteomes" id="UP001190926">
    <property type="component" value="Unassembled WGS sequence"/>
</dbReference>
<keyword evidence="6" id="KW-0833">Ubl conjugation pathway</keyword>
<dbReference type="GO" id="GO:0008270">
    <property type="term" value="F:zinc ion binding"/>
    <property type="evidence" value="ECO:0007669"/>
    <property type="project" value="UniProtKB-KW"/>
</dbReference>
<keyword evidence="4" id="KW-0479">Metal-binding</keyword>
<keyword evidence="5 8" id="KW-0863">Zinc-finger</keyword>
<feature type="compositionally biased region" description="Polar residues" evidence="9">
    <location>
        <begin position="153"/>
        <end position="186"/>
    </location>
</feature>
<feature type="compositionally biased region" description="Polar residues" evidence="9">
    <location>
        <begin position="101"/>
        <end position="119"/>
    </location>
</feature>
<dbReference type="InterPro" id="IPR013083">
    <property type="entry name" value="Znf_RING/FYVE/PHD"/>
</dbReference>
<dbReference type="AlphaFoldDB" id="A0AAD4JM57"/>
<evidence type="ECO:0000256" key="1">
    <source>
        <dbReference type="ARBA" id="ARBA00000900"/>
    </source>
</evidence>
<dbReference type="Pfam" id="PF13639">
    <property type="entry name" value="zf-RING_2"/>
    <property type="match status" value="1"/>
</dbReference>
<dbReference type="GO" id="GO:0061630">
    <property type="term" value="F:ubiquitin protein ligase activity"/>
    <property type="evidence" value="ECO:0007669"/>
    <property type="project" value="UniProtKB-EC"/>
</dbReference>
<feature type="region of interest" description="Disordered" evidence="9">
    <location>
        <begin position="261"/>
        <end position="395"/>
    </location>
</feature>
<feature type="region of interest" description="Disordered" evidence="9">
    <location>
        <begin position="83"/>
        <end position="218"/>
    </location>
</feature>
<evidence type="ECO:0000259" key="10">
    <source>
        <dbReference type="PROSITE" id="PS50089"/>
    </source>
</evidence>
<comment type="caution">
    <text evidence="11">The sequence shown here is derived from an EMBL/GenBank/DDBJ whole genome shotgun (WGS) entry which is preliminary data.</text>
</comment>
<sequence length="572" mass="62587">METYAQFNYADVNHTRISLNRSLQRVFMDRSSGKRDAGGSVTPRKAYSATAFKEAATEGNQSAQFCNRIGCSGRIKFGQNARTGISDKSKHSKPSFRSSSGNEVTGRSSRSNYEVTTAKRSCHDSTRKVSSQVTSVSLESSLPTESAVPRVVSSLSNPSGYKSVSMTTSRDVNMTEAGTSNASTSVGPRKIFRYKSGLHNQSTSPDSPVSSASKSSALEPFNRINGSRYGLRNLRCNSLSDAIQPTCSQLESESVRKNFIKKRSSEGESSSSFRGRKNTASPNIDRRTSSTTTGGSVSDLAYSSSASVEDNNGSSSTWNRRRSMDVNARMRFRQDGRNSSSAREPAVSFSRNDYEMPLNVDDGSSLQQFSVTGARSHRSNSNSDNSSSRTPFGSADSELTHLMNHDVLRRFNMDGIAEVLLALERIEQDEELTHEQILALETSLFLSGLNLYDQHRDMRLDIDNMSYEELLALEERMGTVSTALSEEAVSKCLTRSIYETTPSKVEFTGSGKDGDDTKCSICQEEFATGDEIGNLVECQHGYHATCINQWLQVKNWCPICKASAAAPSSPSS</sequence>